<comment type="caution">
    <text evidence="3">The sequence shown here is derived from an EMBL/GenBank/DDBJ whole genome shotgun (WGS) entry which is preliminary data.</text>
</comment>
<dbReference type="InterPro" id="IPR036291">
    <property type="entry name" value="NAD(P)-bd_dom_sf"/>
</dbReference>
<evidence type="ECO:0000313" key="4">
    <source>
        <dbReference type="Proteomes" id="UP000253426"/>
    </source>
</evidence>
<dbReference type="Pfam" id="PF19051">
    <property type="entry name" value="GFO_IDH_MocA_C2"/>
    <property type="match status" value="1"/>
</dbReference>
<name>A0A366H8T6_9BACT</name>
<feature type="domain" description="Gfo/Idh/MocA-like oxidoreductase bacterial type C-terminal" evidence="2">
    <location>
        <begin position="225"/>
        <end position="295"/>
    </location>
</feature>
<dbReference type="EMBL" id="QNRR01000013">
    <property type="protein sequence ID" value="RBP37781.1"/>
    <property type="molecule type" value="Genomic_DNA"/>
</dbReference>
<organism evidence="3 4">
    <name type="scientific">Roseimicrobium gellanilyticum</name>
    <dbReference type="NCBI Taxonomy" id="748857"/>
    <lineage>
        <taxon>Bacteria</taxon>
        <taxon>Pseudomonadati</taxon>
        <taxon>Verrucomicrobiota</taxon>
        <taxon>Verrucomicrobiia</taxon>
        <taxon>Verrucomicrobiales</taxon>
        <taxon>Verrucomicrobiaceae</taxon>
        <taxon>Roseimicrobium</taxon>
    </lineage>
</organism>
<dbReference type="InterPro" id="IPR050463">
    <property type="entry name" value="Gfo/Idh/MocA_oxidrdct_glycsds"/>
</dbReference>
<dbReference type="SUPFAM" id="SSF55347">
    <property type="entry name" value="Glyceraldehyde-3-phosphate dehydrogenase-like, C-terminal domain"/>
    <property type="match status" value="1"/>
</dbReference>
<dbReference type="InterPro" id="IPR019546">
    <property type="entry name" value="TAT_signal_bac_arc"/>
</dbReference>
<feature type="domain" description="Gfo/Idh/MocA-like oxidoreductase N-terminal" evidence="1">
    <location>
        <begin position="53"/>
        <end position="172"/>
    </location>
</feature>
<keyword evidence="4" id="KW-1185">Reference proteome</keyword>
<dbReference type="NCBIfam" id="TIGR01409">
    <property type="entry name" value="TAT_signal_seq"/>
    <property type="match status" value="1"/>
</dbReference>
<dbReference type="SUPFAM" id="SSF51735">
    <property type="entry name" value="NAD(P)-binding Rossmann-fold domains"/>
    <property type="match status" value="1"/>
</dbReference>
<dbReference type="Proteomes" id="UP000253426">
    <property type="component" value="Unassembled WGS sequence"/>
</dbReference>
<dbReference type="AlphaFoldDB" id="A0A366H8T6"/>
<dbReference type="GO" id="GO:0000166">
    <property type="term" value="F:nucleotide binding"/>
    <property type="evidence" value="ECO:0007669"/>
    <property type="project" value="InterPro"/>
</dbReference>
<dbReference type="InterPro" id="IPR043906">
    <property type="entry name" value="Gfo/Idh/MocA_OxRdtase_bact_C"/>
</dbReference>
<sequence>MYPIPIMRHHLSQSPASRIPSRRGFLKTAAAAIGAPFILPSGSFSKPLNSTLQVAVIGADGMGYSDMTNIGSHEKVKFVGFCDIDSSRFAKADKAFPGVAHFADYMEMYSKLGDGLDAVCVATPDHSHARASIEAMKRGKHVYCQKPLAHTVWECRQMKLWAEKSGVITQMGNQIHSDIAYRLGVRLLREGAIGKIKEVHSWVSVDGRERTSFDDRPPKSLESTPPANVNWDLWIGPAPMRPYVSDAYHPFVWRDWQDFGTGALGDFACHILDPIFTALELTAPTTIRAEHSGTNKEVWPGPERVYYTFPGTDFTAGKTIAVTWYDGKLQPPKELAQMPDNLSLPKAGSLIIGEGGNMILPHVAGPRMYPQEKFQTFAYPKDVVGLNHRHVWVDAIFEGKKTSDGFHYAAPLSETVQLGNVAARFPGETLEWDAAQMKISRGAVDSTPAQAMLTREYRKGFEVTPV</sequence>
<accession>A0A366H8T6</accession>
<gene>
    <name evidence="3" type="ORF">DES53_113164</name>
</gene>
<evidence type="ECO:0000259" key="1">
    <source>
        <dbReference type="Pfam" id="PF01408"/>
    </source>
</evidence>
<dbReference type="PANTHER" id="PTHR43818:SF10">
    <property type="entry name" value="NADH-DEPENDENT DEHYDROGENASE-RELATED"/>
    <property type="match status" value="1"/>
</dbReference>
<dbReference type="Gene3D" id="3.40.50.720">
    <property type="entry name" value="NAD(P)-binding Rossmann-like Domain"/>
    <property type="match status" value="1"/>
</dbReference>
<dbReference type="Gene3D" id="3.30.360.10">
    <property type="entry name" value="Dihydrodipicolinate Reductase, domain 2"/>
    <property type="match status" value="1"/>
</dbReference>
<evidence type="ECO:0000313" key="3">
    <source>
        <dbReference type="EMBL" id="RBP37781.1"/>
    </source>
</evidence>
<proteinExistence type="predicted"/>
<dbReference type="InterPro" id="IPR000683">
    <property type="entry name" value="Gfo/Idh/MocA-like_OxRdtase_N"/>
</dbReference>
<dbReference type="PANTHER" id="PTHR43818">
    <property type="entry name" value="BCDNA.GH03377"/>
    <property type="match status" value="1"/>
</dbReference>
<protein>
    <submittedName>
        <fullName evidence="3">Secreted protein</fullName>
    </submittedName>
</protein>
<dbReference type="Pfam" id="PF01408">
    <property type="entry name" value="GFO_IDH_MocA"/>
    <property type="match status" value="1"/>
</dbReference>
<evidence type="ECO:0000259" key="2">
    <source>
        <dbReference type="Pfam" id="PF19051"/>
    </source>
</evidence>
<reference evidence="3 4" key="1">
    <citation type="submission" date="2018-06" db="EMBL/GenBank/DDBJ databases">
        <title>Genomic Encyclopedia of Type Strains, Phase IV (KMG-IV): sequencing the most valuable type-strain genomes for metagenomic binning, comparative biology and taxonomic classification.</title>
        <authorList>
            <person name="Goeker M."/>
        </authorList>
    </citation>
    <scope>NUCLEOTIDE SEQUENCE [LARGE SCALE GENOMIC DNA]</scope>
    <source>
        <strain evidence="3 4">DSM 25532</strain>
    </source>
</reference>